<protein>
    <submittedName>
        <fullName evidence="2">Protein of uncharacterized function (DUF1435)</fullName>
    </submittedName>
</protein>
<sequence length="135" mass="14984">MKLTFFAQAVIRVQPDVEKSAGPKKVLYDIGYHYHLKGRVIMLAAMVTACGLWGISWCLGNRLASAWGVLLPCALMPFLALIDLDMMQLRTLIVVAMLATLVMLFNSRWRHYLLLPSCMALAGGLAAISLHFSFN</sequence>
<reference evidence="2 4" key="1">
    <citation type="submission" date="2018-12" db="EMBL/GenBank/DDBJ databases">
        <authorList>
            <consortium name="Pathogen Informatics"/>
        </authorList>
    </citation>
    <scope>NUCLEOTIDE SEQUENCE [LARGE SCALE GENOMIC DNA]</scope>
    <source>
        <strain evidence="3">NCTC12965</strain>
        <strain evidence="2 4">NCTC13193</strain>
    </source>
</reference>
<name>A0A448S6J8_SERFO</name>
<gene>
    <name evidence="3" type="ORF">NCTC12965_03364</name>
    <name evidence="2" type="ORF">NCTC13193_00744</name>
</gene>
<keyword evidence="1" id="KW-1133">Transmembrane helix</keyword>
<keyword evidence="1" id="KW-0472">Membrane</keyword>
<evidence type="ECO:0000256" key="1">
    <source>
        <dbReference type="SAM" id="Phobius"/>
    </source>
</evidence>
<evidence type="ECO:0000313" key="3">
    <source>
        <dbReference type="EMBL" id="VTR32469.1"/>
    </source>
</evidence>
<evidence type="ECO:0000313" key="2">
    <source>
        <dbReference type="EMBL" id="VEI63365.1"/>
    </source>
</evidence>
<dbReference type="EMBL" id="LR134492">
    <property type="protein sequence ID" value="VEI63365.1"/>
    <property type="molecule type" value="Genomic_DNA"/>
</dbReference>
<dbReference type="Proteomes" id="UP000270487">
    <property type="component" value="Chromosome"/>
</dbReference>
<dbReference type="EMBL" id="CABEEZ010000071">
    <property type="protein sequence ID" value="VTR32469.1"/>
    <property type="molecule type" value="Genomic_DNA"/>
</dbReference>
<keyword evidence="1" id="KW-0812">Transmembrane</keyword>
<feature type="transmembrane region" description="Helical" evidence="1">
    <location>
        <begin position="112"/>
        <end position="134"/>
    </location>
</feature>
<organism evidence="2 4">
    <name type="scientific">Serratia fonticola</name>
    <dbReference type="NCBI Taxonomy" id="47917"/>
    <lineage>
        <taxon>Bacteria</taxon>
        <taxon>Pseudomonadati</taxon>
        <taxon>Pseudomonadota</taxon>
        <taxon>Gammaproteobacteria</taxon>
        <taxon>Enterobacterales</taxon>
        <taxon>Yersiniaceae</taxon>
        <taxon>Serratia</taxon>
    </lineage>
</organism>
<accession>A0A448S6J8</accession>
<dbReference type="InterPro" id="IPR009885">
    <property type="entry name" value="DUF1435"/>
</dbReference>
<feature type="transmembrane region" description="Helical" evidence="1">
    <location>
        <begin position="66"/>
        <end position="82"/>
    </location>
</feature>
<dbReference type="AlphaFoldDB" id="A0A448S6J8"/>
<evidence type="ECO:0000313" key="4">
    <source>
        <dbReference type="Proteomes" id="UP000270487"/>
    </source>
</evidence>
<feature type="transmembrane region" description="Helical" evidence="1">
    <location>
        <begin position="39"/>
        <end position="59"/>
    </location>
</feature>
<feature type="transmembrane region" description="Helical" evidence="1">
    <location>
        <begin position="88"/>
        <end position="105"/>
    </location>
</feature>
<proteinExistence type="predicted"/>
<dbReference type="Pfam" id="PF07256">
    <property type="entry name" value="DUF1435"/>
    <property type="match status" value="1"/>
</dbReference>